<evidence type="ECO:0000313" key="3">
    <source>
        <dbReference type="Proteomes" id="UP000751190"/>
    </source>
</evidence>
<protein>
    <recommendedName>
        <fullName evidence="4">EF-hand domain-containing protein</fullName>
    </recommendedName>
</protein>
<dbReference type="InterPro" id="IPR011992">
    <property type="entry name" value="EF-hand-dom_pair"/>
</dbReference>
<evidence type="ECO:0000313" key="2">
    <source>
        <dbReference type="EMBL" id="KAG8458212.1"/>
    </source>
</evidence>
<comment type="caution">
    <text evidence="2">The sequence shown here is derived from an EMBL/GenBank/DDBJ whole genome shotgun (WGS) entry which is preliminary data.</text>
</comment>
<dbReference type="OrthoDB" id="10397879at2759"/>
<name>A0A8J6C0V0_DIALT</name>
<sequence length="232" mass="24684">MAATVDELRLQHRHACDKIVQRLELKSSRGEGPNRVLRKILKHFDKTEGQLLLSADDFMQAMERIGTKLSPSDLDLLLTVYSADGTGFDGHRFASDLFGEGGAASTIISESGLIGGVFSPDNTPRAGPPRQRMSSNAPSLPGGPLTRDMPPPEARRHEPHVAAAHEEANEHAMAAAYHHEPPTAASPPAHKKQSNDSSIPGGIFGMAPEATRGSKRGSRTNVSSIPGGIFGS</sequence>
<evidence type="ECO:0008006" key="4">
    <source>
        <dbReference type="Google" id="ProtNLM"/>
    </source>
</evidence>
<dbReference type="EMBL" id="JAGTXO010000055">
    <property type="protein sequence ID" value="KAG8458212.1"/>
    <property type="molecule type" value="Genomic_DNA"/>
</dbReference>
<dbReference type="AlphaFoldDB" id="A0A8J6C0V0"/>
<feature type="region of interest" description="Disordered" evidence="1">
    <location>
        <begin position="113"/>
        <end position="163"/>
    </location>
</feature>
<feature type="region of interest" description="Disordered" evidence="1">
    <location>
        <begin position="179"/>
        <end position="232"/>
    </location>
</feature>
<dbReference type="SUPFAM" id="SSF47473">
    <property type="entry name" value="EF-hand"/>
    <property type="match status" value="1"/>
</dbReference>
<feature type="compositionally biased region" description="Basic and acidic residues" evidence="1">
    <location>
        <begin position="153"/>
        <end position="163"/>
    </location>
</feature>
<dbReference type="Proteomes" id="UP000751190">
    <property type="component" value="Unassembled WGS sequence"/>
</dbReference>
<evidence type="ECO:0000256" key="1">
    <source>
        <dbReference type="SAM" id="MobiDB-lite"/>
    </source>
</evidence>
<keyword evidence="3" id="KW-1185">Reference proteome</keyword>
<organism evidence="2 3">
    <name type="scientific">Diacronema lutheri</name>
    <name type="common">Unicellular marine alga</name>
    <name type="synonym">Monochrysis lutheri</name>
    <dbReference type="NCBI Taxonomy" id="2081491"/>
    <lineage>
        <taxon>Eukaryota</taxon>
        <taxon>Haptista</taxon>
        <taxon>Haptophyta</taxon>
        <taxon>Pavlovophyceae</taxon>
        <taxon>Pavlovales</taxon>
        <taxon>Pavlovaceae</taxon>
        <taxon>Diacronema</taxon>
    </lineage>
</organism>
<reference evidence="2" key="1">
    <citation type="submission" date="2021-05" db="EMBL/GenBank/DDBJ databases">
        <title>The genome of the haptophyte Pavlova lutheri (Diacronema luteri, Pavlovales) - a model for lipid biosynthesis in eukaryotic algae.</title>
        <authorList>
            <person name="Hulatt C.J."/>
            <person name="Posewitz M.C."/>
        </authorList>
    </citation>
    <scope>NUCLEOTIDE SEQUENCE</scope>
    <source>
        <strain evidence="2">NIVA-4/92</strain>
    </source>
</reference>
<gene>
    <name evidence="2" type="ORF">KFE25_001504</name>
</gene>
<accession>A0A8J6C0V0</accession>
<proteinExistence type="predicted"/>